<sequence>MGKANRMRRKARGQDRKRRRQASAGQAGPHPLFGAAEPHRSRGPAPGEVIELLVDGAVRAAVHGDAESFTESVLALTDLPGRAGPTLPARLVDRALTGAMNSGVTLGWRRGWQPADLVRYVGREHGKHAQRMMTDAVAAEMRAYSSATVDERWLDQMSVLDATVWWDRDDTYLSDWAARQGTDRATTITCALHVIALLRTLPQLERLCPPPGEARRTASSTRTATAADQRMLDKIRALLAKAESTDFPEEAEALTARAQQLMARYSIDHALLAARSGGEQEGPGGRRLPIDNPYESPKAVLLANIAQANRCRAVWTKRLGFSTVLGFPADLDAVELLFTSLLVQANTALVREGGKRGPGGRSRTRSFRHSFLSSYALRIGERLTKATGDVERQAAAEAPGTGLLPVLAARDRAVDDALGSMFPELTEHRMTGITDREGWMSGRAAADRADLHGHTPAIGSEG</sequence>
<evidence type="ECO:0000313" key="5">
    <source>
        <dbReference type="Proteomes" id="UP000805614"/>
    </source>
</evidence>
<feature type="domain" description="DUF7168" evidence="3">
    <location>
        <begin position="299"/>
        <end position="407"/>
    </location>
</feature>
<protein>
    <submittedName>
        <fullName evidence="4">DUF2786 domain-containing protein</fullName>
    </submittedName>
</protein>
<feature type="compositionally biased region" description="Basic residues" evidence="1">
    <location>
        <begin position="1"/>
        <end position="21"/>
    </location>
</feature>
<evidence type="ECO:0000259" key="2">
    <source>
        <dbReference type="Pfam" id="PF10979"/>
    </source>
</evidence>
<dbReference type="Pfam" id="PF23771">
    <property type="entry name" value="DUF7168"/>
    <property type="match status" value="1"/>
</dbReference>
<feature type="region of interest" description="Disordered" evidence="1">
    <location>
        <begin position="1"/>
        <end position="46"/>
    </location>
</feature>
<name>A0ABR7LNC7_9ACTN</name>
<evidence type="ECO:0000313" key="4">
    <source>
        <dbReference type="EMBL" id="MBC6466256.1"/>
    </source>
</evidence>
<evidence type="ECO:0000259" key="3">
    <source>
        <dbReference type="Pfam" id="PF23771"/>
    </source>
</evidence>
<proteinExistence type="predicted"/>
<gene>
    <name evidence="4" type="ORF">HKK74_12195</name>
</gene>
<organism evidence="4 5">
    <name type="scientific">Actinomadura alba</name>
    <dbReference type="NCBI Taxonomy" id="406431"/>
    <lineage>
        <taxon>Bacteria</taxon>
        <taxon>Bacillati</taxon>
        <taxon>Actinomycetota</taxon>
        <taxon>Actinomycetes</taxon>
        <taxon>Streptosporangiales</taxon>
        <taxon>Thermomonosporaceae</taxon>
        <taxon>Actinomadura</taxon>
    </lineage>
</organism>
<dbReference type="Proteomes" id="UP000805614">
    <property type="component" value="Unassembled WGS sequence"/>
</dbReference>
<dbReference type="Pfam" id="PF10979">
    <property type="entry name" value="DUF2786"/>
    <property type="match status" value="1"/>
</dbReference>
<feature type="domain" description="DUF2786" evidence="2">
    <location>
        <begin position="230"/>
        <end position="269"/>
    </location>
</feature>
<dbReference type="InterPro" id="IPR024498">
    <property type="entry name" value="DUF2786"/>
</dbReference>
<comment type="caution">
    <text evidence="4">The sequence shown here is derived from an EMBL/GenBank/DDBJ whole genome shotgun (WGS) entry which is preliminary data.</text>
</comment>
<dbReference type="EMBL" id="JABVEC010000007">
    <property type="protein sequence ID" value="MBC6466256.1"/>
    <property type="molecule type" value="Genomic_DNA"/>
</dbReference>
<reference evidence="4 5" key="1">
    <citation type="submission" date="2020-06" db="EMBL/GenBank/DDBJ databases">
        <title>Actinomadura xiongansis sp. nov., isolated from soil of Baiyangdian.</title>
        <authorList>
            <person name="Zhang X."/>
        </authorList>
    </citation>
    <scope>NUCLEOTIDE SEQUENCE [LARGE SCALE GENOMIC DNA]</scope>
    <source>
        <strain evidence="4 5">HBUM206468</strain>
    </source>
</reference>
<keyword evidence="5" id="KW-1185">Reference proteome</keyword>
<evidence type="ECO:0000256" key="1">
    <source>
        <dbReference type="SAM" id="MobiDB-lite"/>
    </source>
</evidence>
<accession>A0ABR7LNC7</accession>
<dbReference type="InterPro" id="IPR055592">
    <property type="entry name" value="DUF7168"/>
</dbReference>